<evidence type="ECO:0000313" key="7">
    <source>
        <dbReference type="Proteomes" id="UP000463470"/>
    </source>
</evidence>
<dbReference type="OrthoDB" id="9802248at2"/>
<dbReference type="SUPFAM" id="SSF56281">
    <property type="entry name" value="Metallo-hydrolase/oxidoreductase"/>
    <property type="match status" value="1"/>
</dbReference>
<dbReference type="EMBL" id="WXEY01000022">
    <property type="protein sequence ID" value="MZP30963.1"/>
    <property type="molecule type" value="Genomic_DNA"/>
</dbReference>
<dbReference type="Proteomes" id="UP000463470">
    <property type="component" value="Unassembled WGS sequence"/>
</dbReference>
<evidence type="ECO:0000259" key="5">
    <source>
        <dbReference type="SMART" id="SM00849"/>
    </source>
</evidence>
<comment type="cofactor">
    <cofactor evidence="1">
        <name>Zn(2+)</name>
        <dbReference type="ChEBI" id="CHEBI:29105"/>
    </cofactor>
</comment>
<evidence type="ECO:0000256" key="1">
    <source>
        <dbReference type="ARBA" id="ARBA00001947"/>
    </source>
</evidence>
<dbReference type="CDD" id="cd06262">
    <property type="entry name" value="metallo-hydrolase-like_MBL-fold"/>
    <property type="match status" value="1"/>
</dbReference>
<keyword evidence="7" id="KW-1185">Reference proteome</keyword>
<evidence type="ECO:0000256" key="2">
    <source>
        <dbReference type="ARBA" id="ARBA00022723"/>
    </source>
</evidence>
<evidence type="ECO:0000313" key="6">
    <source>
        <dbReference type="EMBL" id="MZP30963.1"/>
    </source>
</evidence>
<organism evidence="6 7">
    <name type="scientific">Heliomicrobium undosum</name>
    <dbReference type="NCBI Taxonomy" id="121734"/>
    <lineage>
        <taxon>Bacteria</taxon>
        <taxon>Bacillati</taxon>
        <taxon>Bacillota</taxon>
        <taxon>Clostridia</taxon>
        <taxon>Eubacteriales</taxon>
        <taxon>Heliobacteriaceae</taxon>
        <taxon>Heliomicrobium</taxon>
    </lineage>
</organism>
<evidence type="ECO:0000256" key="3">
    <source>
        <dbReference type="ARBA" id="ARBA00022801"/>
    </source>
</evidence>
<sequence>MNIRRWEAGMLAANCYLVQCPETGEAALIDPGGDGEMLLRRAGEAKAKIVAIINTHGHGDHIAANGDIKKATGAPLLCHEAEAAAIISPGKNLSLYTGVPITSPAADRLLEDGDVITIGKTVRLEVLHTPGHTVGGICLKGEGVVFTGDTLFYGSIGRTDFPGGSYSQILHSIREKLLTLPDDTVVYPGHGPESTIGFERVNNPFLAD</sequence>
<dbReference type="GO" id="GO:0046872">
    <property type="term" value="F:metal ion binding"/>
    <property type="evidence" value="ECO:0007669"/>
    <property type="project" value="UniProtKB-KW"/>
</dbReference>
<dbReference type="Pfam" id="PF00753">
    <property type="entry name" value="Lactamase_B"/>
    <property type="match status" value="1"/>
</dbReference>
<dbReference type="SMART" id="SM00849">
    <property type="entry name" value="Lactamase_B"/>
    <property type="match status" value="1"/>
</dbReference>
<dbReference type="RefSeq" id="WP_161259482.1">
    <property type="nucleotide sequence ID" value="NZ_WXEY01000022.1"/>
</dbReference>
<name>A0A845L3V0_9FIRM</name>
<gene>
    <name evidence="6" type="ORF">GTO91_14695</name>
</gene>
<dbReference type="GO" id="GO:0016787">
    <property type="term" value="F:hydrolase activity"/>
    <property type="evidence" value="ECO:0007669"/>
    <property type="project" value="UniProtKB-KW"/>
</dbReference>
<dbReference type="AlphaFoldDB" id="A0A845L3V0"/>
<dbReference type="InterPro" id="IPR001279">
    <property type="entry name" value="Metallo-B-lactamas"/>
</dbReference>
<dbReference type="PANTHER" id="PTHR46233">
    <property type="entry name" value="HYDROXYACYLGLUTATHIONE HYDROLASE GLOC"/>
    <property type="match status" value="1"/>
</dbReference>
<keyword evidence="2" id="KW-0479">Metal-binding</keyword>
<reference evidence="6 7" key="1">
    <citation type="submission" date="2020-01" db="EMBL/GenBank/DDBJ databases">
        <title>Whole-genome sequence of Heliobacterium undosum DSM 13378.</title>
        <authorList>
            <person name="Kyndt J.A."/>
            <person name="Meyer T.E."/>
        </authorList>
    </citation>
    <scope>NUCLEOTIDE SEQUENCE [LARGE SCALE GENOMIC DNA]</scope>
    <source>
        <strain evidence="6 7">DSM 13378</strain>
    </source>
</reference>
<dbReference type="Gene3D" id="3.60.15.10">
    <property type="entry name" value="Ribonuclease Z/Hydroxyacylglutathione hydrolase-like"/>
    <property type="match status" value="1"/>
</dbReference>
<proteinExistence type="predicted"/>
<comment type="caution">
    <text evidence="6">The sequence shown here is derived from an EMBL/GenBank/DDBJ whole genome shotgun (WGS) entry which is preliminary data.</text>
</comment>
<feature type="domain" description="Metallo-beta-lactamase" evidence="5">
    <location>
        <begin position="12"/>
        <end position="190"/>
    </location>
</feature>
<protein>
    <submittedName>
        <fullName evidence="6">MBL fold metallo-hydrolase</fullName>
    </submittedName>
</protein>
<keyword evidence="3 6" id="KW-0378">Hydrolase</keyword>
<dbReference type="PANTHER" id="PTHR46233:SF3">
    <property type="entry name" value="HYDROXYACYLGLUTATHIONE HYDROLASE GLOC"/>
    <property type="match status" value="1"/>
</dbReference>
<dbReference type="InterPro" id="IPR051453">
    <property type="entry name" value="MBL_Glyoxalase_II"/>
</dbReference>
<keyword evidence="4" id="KW-0862">Zinc</keyword>
<evidence type="ECO:0000256" key="4">
    <source>
        <dbReference type="ARBA" id="ARBA00022833"/>
    </source>
</evidence>
<accession>A0A845L3V0</accession>
<dbReference type="InterPro" id="IPR036866">
    <property type="entry name" value="RibonucZ/Hydroxyglut_hydro"/>
</dbReference>